<dbReference type="GO" id="GO:0016491">
    <property type="term" value="F:oxidoreductase activity"/>
    <property type="evidence" value="ECO:0007669"/>
    <property type="project" value="UniProtKB-KW"/>
</dbReference>
<dbReference type="AlphaFoldDB" id="A0A3M7MEE2"/>
<reference evidence="14 15" key="1">
    <citation type="journal article" date="2014" name="PLoS ONE">
        <title>De novo Genome Assembly of the Fungal Plant Pathogen Pyrenophora semeniperda.</title>
        <authorList>
            <person name="Soliai M.M."/>
            <person name="Meyer S.E."/>
            <person name="Udall J.A."/>
            <person name="Elzinga D.E."/>
            <person name="Hermansen R.A."/>
            <person name="Bodily P.M."/>
            <person name="Hart A.A."/>
            <person name="Coleman C.E."/>
        </authorList>
    </citation>
    <scope>NUCLEOTIDE SEQUENCE [LARGE SCALE GENOMIC DNA]</scope>
    <source>
        <strain evidence="14 15">CCB06</strain>
        <tissue evidence="14">Mycelium</tissue>
    </source>
</reference>
<dbReference type="Proteomes" id="UP000265663">
    <property type="component" value="Unassembled WGS sequence"/>
</dbReference>
<evidence type="ECO:0000256" key="10">
    <source>
        <dbReference type="ARBA" id="ARBA00023136"/>
    </source>
</evidence>
<evidence type="ECO:0000256" key="13">
    <source>
        <dbReference type="SAM" id="MobiDB-lite"/>
    </source>
</evidence>
<evidence type="ECO:0000256" key="2">
    <source>
        <dbReference type="ARBA" id="ARBA00004673"/>
    </source>
</evidence>
<evidence type="ECO:0000256" key="4">
    <source>
        <dbReference type="ARBA" id="ARBA00022692"/>
    </source>
</evidence>
<dbReference type="OrthoDB" id="5947505at2759"/>
<name>A0A3M7MEE2_9PLEO</name>
<keyword evidence="4" id="KW-0812">Transmembrane</keyword>
<dbReference type="GO" id="GO:0030234">
    <property type="term" value="F:enzyme regulator activity"/>
    <property type="evidence" value="ECO:0007669"/>
    <property type="project" value="TreeGrafter"/>
</dbReference>
<dbReference type="PROSITE" id="PS01329">
    <property type="entry name" value="COX6A"/>
    <property type="match status" value="1"/>
</dbReference>
<dbReference type="GO" id="GO:0006123">
    <property type="term" value="P:mitochondrial electron transport, cytochrome c to oxygen"/>
    <property type="evidence" value="ECO:0007669"/>
    <property type="project" value="TreeGrafter"/>
</dbReference>
<dbReference type="PANTHER" id="PTHR11504">
    <property type="entry name" value="CYTOCHROME C OXIDASE POLYPEPTIDE VIA"/>
    <property type="match status" value="1"/>
</dbReference>
<dbReference type="InterPro" id="IPR036418">
    <property type="entry name" value="Cyt_c_oxidase_su6a_sf"/>
</dbReference>
<feature type="region of interest" description="Disordered" evidence="13">
    <location>
        <begin position="91"/>
        <end position="119"/>
    </location>
</feature>
<evidence type="ECO:0000256" key="7">
    <source>
        <dbReference type="ARBA" id="ARBA00022989"/>
    </source>
</evidence>
<dbReference type="PANTHER" id="PTHR11504:SF0">
    <property type="entry name" value="CYTOCHROME C OXIDASE SUBUNIT"/>
    <property type="match status" value="1"/>
</dbReference>
<evidence type="ECO:0000256" key="11">
    <source>
        <dbReference type="RuleBase" id="RU004396"/>
    </source>
</evidence>
<keyword evidence="5 12" id="KW-0999">Mitochondrion inner membrane</keyword>
<dbReference type="EMBL" id="KE747836">
    <property type="protein sequence ID" value="RMZ72906.1"/>
    <property type="molecule type" value="Genomic_DNA"/>
</dbReference>
<keyword evidence="9 12" id="KW-0496">Mitochondrion</keyword>
<dbReference type="Gene3D" id="4.10.95.10">
    <property type="entry name" value="Cytochrome c oxidase, subunit VIa"/>
    <property type="match status" value="1"/>
</dbReference>
<evidence type="ECO:0000256" key="9">
    <source>
        <dbReference type="ARBA" id="ARBA00023128"/>
    </source>
</evidence>
<evidence type="ECO:0000256" key="12">
    <source>
        <dbReference type="RuleBase" id="RU004397"/>
    </source>
</evidence>
<evidence type="ECO:0000256" key="3">
    <source>
        <dbReference type="ARBA" id="ARBA00005553"/>
    </source>
</evidence>
<evidence type="ECO:0000256" key="6">
    <source>
        <dbReference type="ARBA" id="ARBA00022946"/>
    </source>
</evidence>
<proteinExistence type="inferred from homology"/>
<sequence>MEYDERDATMRRAGDTTSHYPGVALVAAGSSAHQPISGRCRQAWPSRQFHLTLSLRHTSGQHQLHPISTPPPQIALAMFAARTFARSAPRQALARAPARAGRRTYSSESPKQFAGAEDNEFNRERAHIAQHAAESGELWRKLSIYIAIPAIIVASVNAKIRWDAHWEHVAHEEHENPRAERPEYPYQNIRTKNFFWGDGDKTFFWNDKVNYHKKDE</sequence>
<comment type="similarity">
    <text evidence="3 11">Belongs to the cytochrome c oxidase subunit 6A family.</text>
</comment>
<comment type="pathway">
    <text evidence="2">Energy metabolism; oxidative phosphorylation.</text>
</comment>
<evidence type="ECO:0000256" key="8">
    <source>
        <dbReference type="ARBA" id="ARBA00023002"/>
    </source>
</evidence>
<gene>
    <name evidence="14" type="ORF">GMOD_00009685</name>
</gene>
<dbReference type="InterPro" id="IPR001349">
    <property type="entry name" value="Cyt_c_oxidase_su6a"/>
</dbReference>
<organism evidence="14 15">
    <name type="scientific">Pyrenophora seminiperda CCB06</name>
    <dbReference type="NCBI Taxonomy" id="1302712"/>
    <lineage>
        <taxon>Eukaryota</taxon>
        <taxon>Fungi</taxon>
        <taxon>Dikarya</taxon>
        <taxon>Ascomycota</taxon>
        <taxon>Pezizomycotina</taxon>
        <taxon>Dothideomycetes</taxon>
        <taxon>Pleosporomycetidae</taxon>
        <taxon>Pleosporales</taxon>
        <taxon>Pleosporineae</taxon>
        <taxon>Pleosporaceae</taxon>
        <taxon>Pyrenophora</taxon>
    </lineage>
</organism>
<keyword evidence="15" id="KW-1185">Reference proteome</keyword>
<keyword evidence="8" id="KW-0560">Oxidoreductase</keyword>
<accession>A0A3M7MEE2</accession>
<keyword evidence="6" id="KW-0809">Transit peptide</keyword>
<dbReference type="UniPathway" id="UPA00705"/>
<evidence type="ECO:0000313" key="14">
    <source>
        <dbReference type="EMBL" id="RMZ72906.1"/>
    </source>
</evidence>
<dbReference type="Pfam" id="PF02046">
    <property type="entry name" value="COX6A"/>
    <property type="match status" value="1"/>
</dbReference>
<evidence type="ECO:0000313" key="15">
    <source>
        <dbReference type="Proteomes" id="UP000265663"/>
    </source>
</evidence>
<keyword evidence="7" id="KW-1133">Transmembrane helix</keyword>
<dbReference type="GO" id="GO:0005743">
    <property type="term" value="C:mitochondrial inner membrane"/>
    <property type="evidence" value="ECO:0007669"/>
    <property type="project" value="UniProtKB-SubCell"/>
</dbReference>
<comment type="subcellular location">
    <subcellularLocation>
        <location evidence="1">Mitochondrion inner membrane</location>
        <topology evidence="1">Single-pass membrane protein</topology>
    </subcellularLocation>
</comment>
<evidence type="ECO:0000256" key="1">
    <source>
        <dbReference type="ARBA" id="ARBA00004434"/>
    </source>
</evidence>
<protein>
    <recommendedName>
        <fullName evidence="12">Cytochrome c oxidase subunit</fullName>
    </recommendedName>
    <alternativeName>
        <fullName evidence="12">Cytochrome c oxidase polypeptide VIa</fullName>
    </alternativeName>
</protein>
<dbReference type="FunFam" id="4.10.95.10:FF:000001">
    <property type="entry name" value="Cytochrome c oxidase subunit 6A, mitochondrial"/>
    <property type="match status" value="1"/>
</dbReference>
<dbReference type="SUPFAM" id="SSF81411">
    <property type="entry name" value="Mitochondrial cytochrome c oxidase subunit VIa"/>
    <property type="match status" value="1"/>
</dbReference>
<dbReference type="InterPro" id="IPR018507">
    <property type="entry name" value="Cyt_c_oxidase_su6a_CS"/>
</dbReference>
<keyword evidence="10 12" id="KW-0472">Membrane</keyword>
<evidence type="ECO:0000256" key="5">
    <source>
        <dbReference type="ARBA" id="ARBA00022792"/>
    </source>
</evidence>